<feature type="transmembrane region" description="Helical" evidence="6">
    <location>
        <begin position="93"/>
        <end position="113"/>
    </location>
</feature>
<protein>
    <submittedName>
        <fullName evidence="8">Rhomboid family intramembrane serine protease</fullName>
    </submittedName>
</protein>
<evidence type="ECO:0000259" key="7">
    <source>
        <dbReference type="Pfam" id="PF01694"/>
    </source>
</evidence>
<feature type="transmembrane region" description="Helical" evidence="6">
    <location>
        <begin position="183"/>
        <end position="204"/>
    </location>
</feature>
<dbReference type="GO" id="GO:0008233">
    <property type="term" value="F:peptidase activity"/>
    <property type="evidence" value="ECO:0007669"/>
    <property type="project" value="UniProtKB-KW"/>
</dbReference>
<evidence type="ECO:0000313" key="8">
    <source>
        <dbReference type="EMBL" id="MCM2369505.1"/>
    </source>
</evidence>
<sequence>MFLPYGTDAPVYHYPVATIGIIATNTALFLLTGMGDCGGYDWLILEFDQINPLQWVTSAFMHGSWSHLIGNMIFLWCFGLIIEGKLGWHKFGLLYLGLALADGAIGQIPMYLFTDGAGGALGASGVIFALLAVAVIWAPENDIHFFYVWNWLFHGTIDVPISVVAFFYFAVEFLQVTWTGFSMSTPMLHLLGMSVGIPFAIFMLKHGLVDCEGWDLFSRLGIGPLSTKDDALPRGSKGLPLFQTAPYRAVDQLRLGGILPPSTAAARNQRYKEGGSGLPLGRQTNGESTRPKRNACASAFESFARAIRANRIEQAVTCFDRLRENSCVAAVPDSTLVAYINLLSKTDRHTERLLPLRFLASRSSKYANNARLQIAVIELRHNCDPQSAIKILENMRLPLTEKLASVRKRLLREANARLRERQQGETEPTR</sequence>
<dbReference type="InterPro" id="IPR035952">
    <property type="entry name" value="Rhomboid-like_sf"/>
</dbReference>
<feature type="transmembrane region" description="Helical" evidence="6">
    <location>
        <begin position="119"/>
        <end position="139"/>
    </location>
</feature>
<evidence type="ECO:0000256" key="6">
    <source>
        <dbReference type="SAM" id="Phobius"/>
    </source>
</evidence>
<dbReference type="InterPro" id="IPR022764">
    <property type="entry name" value="Peptidase_S54_rhomboid_dom"/>
</dbReference>
<feature type="transmembrane region" description="Helical" evidence="6">
    <location>
        <begin position="151"/>
        <end position="171"/>
    </location>
</feature>
<dbReference type="PANTHER" id="PTHR43066:SF5">
    <property type="entry name" value="RHOMBOID-LIKE PROTEIN 11, CHLOROPLASTIC-RELATED"/>
    <property type="match status" value="1"/>
</dbReference>
<evidence type="ECO:0000256" key="2">
    <source>
        <dbReference type="ARBA" id="ARBA00022692"/>
    </source>
</evidence>
<feature type="domain" description="Peptidase S54 rhomboid" evidence="7">
    <location>
        <begin position="54"/>
        <end position="205"/>
    </location>
</feature>
<keyword evidence="9" id="KW-1185">Reference proteome</keyword>
<dbReference type="Pfam" id="PF01694">
    <property type="entry name" value="Rhomboid"/>
    <property type="match status" value="1"/>
</dbReference>
<reference evidence="8 9" key="1">
    <citation type="journal article" date="2022" name="Syst. Appl. Microbiol.">
        <title>Rhodopirellula aestuarii sp. nov., a novel member of the genus Rhodopirellula isolated from brackish sediments collected in the Tagus River estuary, Portugal.</title>
        <authorList>
            <person name="Vitorino I.R."/>
            <person name="Klimek D."/>
            <person name="Calusinska M."/>
            <person name="Lobo-da-Cunha A."/>
            <person name="Vasconcelos V."/>
            <person name="Lage O.M."/>
        </authorList>
    </citation>
    <scope>NUCLEOTIDE SEQUENCE [LARGE SCALE GENOMIC DNA]</scope>
    <source>
        <strain evidence="8 9">ICT_H3.1</strain>
    </source>
</reference>
<gene>
    <name evidence="8" type="ORF">NB063_02600</name>
</gene>
<keyword evidence="2 6" id="KW-0812">Transmembrane</keyword>
<keyword evidence="8" id="KW-0378">Hydrolase</keyword>
<evidence type="ECO:0000256" key="1">
    <source>
        <dbReference type="ARBA" id="ARBA00004141"/>
    </source>
</evidence>
<dbReference type="SUPFAM" id="SSF144091">
    <property type="entry name" value="Rhomboid-like"/>
    <property type="match status" value="1"/>
</dbReference>
<evidence type="ECO:0000256" key="4">
    <source>
        <dbReference type="ARBA" id="ARBA00023136"/>
    </source>
</evidence>
<keyword evidence="4 6" id="KW-0472">Membrane</keyword>
<feature type="region of interest" description="Disordered" evidence="5">
    <location>
        <begin position="271"/>
        <end position="292"/>
    </location>
</feature>
<feature type="transmembrane region" description="Helical" evidence="6">
    <location>
        <begin position="12"/>
        <end position="35"/>
    </location>
</feature>
<keyword evidence="8" id="KW-0645">Protease</keyword>
<dbReference type="Proteomes" id="UP001202961">
    <property type="component" value="Unassembled WGS sequence"/>
</dbReference>
<keyword evidence="3 6" id="KW-1133">Transmembrane helix</keyword>
<dbReference type="Gene3D" id="1.20.1540.10">
    <property type="entry name" value="Rhomboid-like"/>
    <property type="match status" value="1"/>
</dbReference>
<proteinExistence type="predicted"/>
<comment type="caution">
    <text evidence="8">The sequence shown here is derived from an EMBL/GenBank/DDBJ whole genome shotgun (WGS) entry which is preliminary data.</text>
</comment>
<evidence type="ECO:0000313" key="9">
    <source>
        <dbReference type="Proteomes" id="UP001202961"/>
    </source>
</evidence>
<evidence type="ECO:0000256" key="3">
    <source>
        <dbReference type="ARBA" id="ARBA00022989"/>
    </source>
</evidence>
<organism evidence="8 9">
    <name type="scientific">Aporhodopirellula aestuarii</name>
    <dbReference type="NCBI Taxonomy" id="2950107"/>
    <lineage>
        <taxon>Bacteria</taxon>
        <taxon>Pseudomonadati</taxon>
        <taxon>Planctomycetota</taxon>
        <taxon>Planctomycetia</taxon>
        <taxon>Pirellulales</taxon>
        <taxon>Pirellulaceae</taxon>
        <taxon>Aporhodopirellula</taxon>
    </lineage>
</organism>
<name>A0ABT0TY97_9BACT</name>
<dbReference type="RefSeq" id="WP_250927170.1">
    <property type="nucleotide sequence ID" value="NZ_JAMQBK010000008.1"/>
</dbReference>
<comment type="subcellular location">
    <subcellularLocation>
        <location evidence="1">Membrane</location>
        <topology evidence="1">Multi-pass membrane protein</topology>
    </subcellularLocation>
</comment>
<dbReference type="GO" id="GO:0006508">
    <property type="term" value="P:proteolysis"/>
    <property type="evidence" value="ECO:0007669"/>
    <property type="project" value="UniProtKB-KW"/>
</dbReference>
<feature type="transmembrane region" description="Helical" evidence="6">
    <location>
        <begin position="55"/>
        <end position="81"/>
    </location>
</feature>
<accession>A0ABT0TY97</accession>
<dbReference type="PANTHER" id="PTHR43066">
    <property type="entry name" value="RHOMBOID-RELATED PROTEIN"/>
    <property type="match status" value="1"/>
</dbReference>
<evidence type="ECO:0000256" key="5">
    <source>
        <dbReference type="SAM" id="MobiDB-lite"/>
    </source>
</evidence>
<dbReference type="EMBL" id="JAMQBK010000008">
    <property type="protein sequence ID" value="MCM2369505.1"/>
    <property type="molecule type" value="Genomic_DNA"/>
</dbReference>